<dbReference type="Proteomes" id="UP001172386">
    <property type="component" value="Unassembled WGS sequence"/>
</dbReference>
<name>A0ACC2ZVD5_9EURO</name>
<evidence type="ECO:0000313" key="2">
    <source>
        <dbReference type="Proteomes" id="UP001172386"/>
    </source>
</evidence>
<organism evidence="1 2">
    <name type="scientific">Neophaeococcomyces mojaviensis</name>
    <dbReference type="NCBI Taxonomy" id="3383035"/>
    <lineage>
        <taxon>Eukaryota</taxon>
        <taxon>Fungi</taxon>
        <taxon>Dikarya</taxon>
        <taxon>Ascomycota</taxon>
        <taxon>Pezizomycotina</taxon>
        <taxon>Eurotiomycetes</taxon>
        <taxon>Chaetothyriomycetidae</taxon>
        <taxon>Chaetothyriales</taxon>
        <taxon>Chaetothyriales incertae sedis</taxon>
        <taxon>Neophaeococcomyces</taxon>
    </lineage>
</organism>
<dbReference type="EMBL" id="JAPDRQ010000248">
    <property type="protein sequence ID" value="KAJ9651566.1"/>
    <property type="molecule type" value="Genomic_DNA"/>
</dbReference>
<sequence>MPAQSTRTRLPGSGTATPQASATRTIASADDVARSASPDPLVLRLRGARIPHQRSQSAEQTQEQQPATRRRTIQWAEDVIDNEGLGRKKSKVCCIFHKTREFGESSSEEDSDSSSSDSDASSGPSDDGAARPVGGNNRRARRKGRGRKHDHGDDCDGHAHGHQPADKRKPSPNAYEKMPKYDVKPLGRQPGS</sequence>
<gene>
    <name evidence="1" type="primary">YPI1</name>
    <name evidence="1" type="ORF">H2198_009152</name>
</gene>
<proteinExistence type="predicted"/>
<accession>A0ACC2ZVD5</accession>
<reference evidence="1" key="1">
    <citation type="submission" date="2022-10" db="EMBL/GenBank/DDBJ databases">
        <title>Culturing micro-colonial fungi from biological soil crusts in the Mojave desert and describing Neophaeococcomyces mojavensis, and introducing the new genera and species Taxawa tesnikishii.</title>
        <authorList>
            <person name="Kurbessoian T."/>
            <person name="Stajich J.E."/>
        </authorList>
    </citation>
    <scope>NUCLEOTIDE SEQUENCE</scope>
    <source>
        <strain evidence="1">JES_112</strain>
    </source>
</reference>
<keyword evidence="2" id="KW-1185">Reference proteome</keyword>
<protein>
    <submittedName>
        <fullName evidence="1">Type 1 phosphatases regulator ypi1</fullName>
    </submittedName>
</protein>
<comment type="caution">
    <text evidence="1">The sequence shown here is derived from an EMBL/GenBank/DDBJ whole genome shotgun (WGS) entry which is preliminary data.</text>
</comment>
<evidence type="ECO:0000313" key="1">
    <source>
        <dbReference type="EMBL" id="KAJ9651566.1"/>
    </source>
</evidence>